<accession>A0A0D7BJV5</accession>
<evidence type="ECO:0000256" key="1">
    <source>
        <dbReference type="SAM" id="MobiDB-lite"/>
    </source>
</evidence>
<proteinExistence type="predicted"/>
<evidence type="ECO:0000313" key="3">
    <source>
        <dbReference type="EMBL" id="KIY70742.1"/>
    </source>
</evidence>
<gene>
    <name evidence="3" type="ORF">CYLTODRAFT_408716</name>
</gene>
<evidence type="ECO:0000313" key="4">
    <source>
        <dbReference type="Proteomes" id="UP000054007"/>
    </source>
</evidence>
<feature type="transmembrane region" description="Helical" evidence="2">
    <location>
        <begin position="23"/>
        <end position="41"/>
    </location>
</feature>
<dbReference type="Proteomes" id="UP000054007">
    <property type="component" value="Unassembled WGS sequence"/>
</dbReference>
<dbReference type="OrthoDB" id="2850836at2759"/>
<protein>
    <submittedName>
        <fullName evidence="3">Uncharacterized protein</fullName>
    </submittedName>
</protein>
<dbReference type="AlphaFoldDB" id="A0A0D7BJV5"/>
<reference evidence="3 4" key="1">
    <citation type="journal article" date="2015" name="Fungal Genet. Biol.">
        <title>Evolution of novel wood decay mechanisms in Agaricales revealed by the genome sequences of Fistulina hepatica and Cylindrobasidium torrendii.</title>
        <authorList>
            <person name="Floudas D."/>
            <person name="Held B.W."/>
            <person name="Riley R."/>
            <person name="Nagy L.G."/>
            <person name="Koehler G."/>
            <person name="Ransdell A.S."/>
            <person name="Younus H."/>
            <person name="Chow J."/>
            <person name="Chiniquy J."/>
            <person name="Lipzen A."/>
            <person name="Tritt A."/>
            <person name="Sun H."/>
            <person name="Haridas S."/>
            <person name="LaButti K."/>
            <person name="Ohm R.A."/>
            <person name="Kues U."/>
            <person name="Blanchette R.A."/>
            <person name="Grigoriev I.V."/>
            <person name="Minto R.E."/>
            <person name="Hibbett D.S."/>
        </authorList>
    </citation>
    <scope>NUCLEOTIDE SEQUENCE [LARGE SCALE GENOMIC DNA]</scope>
    <source>
        <strain evidence="3 4">FP15055 ss-10</strain>
    </source>
</reference>
<keyword evidence="2" id="KW-1133">Transmembrane helix</keyword>
<keyword evidence="2" id="KW-0472">Membrane</keyword>
<sequence length="142" mass="15640">MSNHSHIPGGNFSEFGPTTGRKAIIMMGGLALTFAGFYTFLDRKDRNRRERGDFSGYEHAMLHTTGFSTSSGMPGPTRTFKPTMTREQRGDQHLPRGHPNAGPYNMDPSPQRPRGDGSTLVYTKVPPGVAFLRAKGVDKDLK</sequence>
<name>A0A0D7BJV5_9AGAR</name>
<feature type="compositionally biased region" description="Basic and acidic residues" evidence="1">
    <location>
        <begin position="84"/>
        <end position="94"/>
    </location>
</feature>
<feature type="region of interest" description="Disordered" evidence="1">
    <location>
        <begin position="64"/>
        <end position="122"/>
    </location>
</feature>
<keyword evidence="2" id="KW-0812">Transmembrane</keyword>
<keyword evidence="4" id="KW-1185">Reference proteome</keyword>
<dbReference type="EMBL" id="KN880464">
    <property type="protein sequence ID" value="KIY70742.1"/>
    <property type="molecule type" value="Genomic_DNA"/>
</dbReference>
<organism evidence="3 4">
    <name type="scientific">Cylindrobasidium torrendii FP15055 ss-10</name>
    <dbReference type="NCBI Taxonomy" id="1314674"/>
    <lineage>
        <taxon>Eukaryota</taxon>
        <taxon>Fungi</taxon>
        <taxon>Dikarya</taxon>
        <taxon>Basidiomycota</taxon>
        <taxon>Agaricomycotina</taxon>
        <taxon>Agaricomycetes</taxon>
        <taxon>Agaricomycetidae</taxon>
        <taxon>Agaricales</taxon>
        <taxon>Marasmiineae</taxon>
        <taxon>Physalacriaceae</taxon>
        <taxon>Cylindrobasidium</taxon>
    </lineage>
</organism>
<evidence type="ECO:0000256" key="2">
    <source>
        <dbReference type="SAM" id="Phobius"/>
    </source>
</evidence>